<dbReference type="Proteomes" id="UP000789375">
    <property type="component" value="Unassembled WGS sequence"/>
</dbReference>
<feature type="non-terminal residue" evidence="1">
    <location>
        <position position="1"/>
    </location>
</feature>
<comment type="caution">
    <text evidence="1">The sequence shown here is derived from an EMBL/GenBank/DDBJ whole genome shotgun (WGS) entry which is preliminary data.</text>
</comment>
<keyword evidence="2" id="KW-1185">Reference proteome</keyword>
<accession>A0A9N9E199</accession>
<sequence length="111" mass="12969">RCNGLDSLYIIFFAYTQNIAYFEEPSNALTRLQTCKIIHDLQGSTIITELVTLVENFNVITKYAHNIKYLERRSKSIVEITLLYLSHTFSRKVSGTFKFLSKFRNPKILRT</sequence>
<protein>
    <submittedName>
        <fullName evidence="1">10474_t:CDS:1</fullName>
    </submittedName>
</protein>
<gene>
    <name evidence="1" type="ORF">FMOSSE_LOCUS11911</name>
</gene>
<proteinExistence type="predicted"/>
<organism evidence="1 2">
    <name type="scientific">Funneliformis mosseae</name>
    <name type="common">Endomycorrhizal fungus</name>
    <name type="synonym">Glomus mosseae</name>
    <dbReference type="NCBI Taxonomy" id="27381"/>
    <lineage>
        <taxon>Eukaryota</taxon>
        <taxon>Fungi</taxon>
        <taxon>Fungi incertae sedis</taxon>
        <taxon>Mucoromycota</taxon>
        <taxon>Glomeromycotina</taxon>
        <taxon>Glomeromycetes</taxon>
        <taxon>Glomerales</taxon>
        <taxon>Glomeraceae</taxon>
        <taxon>Funneliformis</taxon>
    </lineage>
</organism>
<evidence type="ECO:0000313" key="1">
    <source>
        <dbReference type="EMBL" id="CAG8660394.1"/>
    </source>
</evidence>
<dbReference type="EMBL" id="CAJVPP010005130">
    <property type="protein sequence ID" value="CAG8660394.1"/>
    <property type="molecule type" value="Genomic_DNA"/>
</dbReference>
<name>A0A9N9E199_FUNMO</name>
<evidence type="ECO:0000313" key="2">
    <source>
        <dbReference type="Proteomes" id="UP000789375"/>
    </source>
</evidence>
<reference evidence="1" key="1">
    <citation type="submission" date="2021-06" db="EMBL/GenBank/DDBJ databases">
        <authorList>
            <person name="Kallberg Y."/>
            <person name="Tangrot J."/>
            <person name="Rosling A."/>
        </authorList>
    </citation>
    <scope>NUCLEOTIDE SEQUENCE</scope>
    <source>
        <strain evidence="1">87-6 pot B 2015</strain>
    </source>
</reference>
<dbReference type="AlphaFoldDB" id="A0A9N9E199"/>